<feature type="transmembrane region" description="Helical" evidence="7">
    <location>
        <begin position="283"/>
        <end position="306"/>
    </location>
</feature>
<sequence>MSPQRRIPAPLTRDEALTLSLSPTHRMMAADLYGDVPAAEPRRWRATVPGLTVVALGTLAAGFISDHYGAPLTLMALLLGLALNFLSSDARLEAGLVFASRTLLRWGIVLVGARVTLGQVADLGPEALLCIVAIVAVTIGTGLLAARLMGFDSAFGVLAGGAVAICGASAAMALSTTLGEKRVSEAQLTLVLIGIAAMSASAQVLYPIIAHLLMLSDLSAGFLMGASIHDVAQSIGAGYSFSEGAGQTSAIVKLTRVALLAPVLAIVAFVLTGRSAGAGRIGVPWFVVGFFLLAGVNSCGVLPALVSTVSVKAATALLAAAVTATAIRSPLPQLLEAGRKPLIVIGAATVVAFLLSLAAALFVIR</sequence>
<keyword evidence="9" id="KW-1185">Reference proteome</keyword>
<dbReference type="PANTHER" id="PTHR30106:SF2">
    <property type="entry name" value="UPF0324 INNER MEMBRANE PROTEIN YEIH"/>
    <property type="match status" value="1"/>
</dbReference>
<keyword evidence="3" id="KW-1003">Cell membrane</keyword>
<protein>
    <submittedName>
        <fullName evidence="8">Putative integral membrane protein (TIGR00698 family)</fullName>
    </submittedName>
</protein>
<keyword evidence="5 7" id="KW-1133">Transmembrane helix</keyword>
<dbReference type="InterPro" id="IPR018383">
    <property type="entry name" value="UPF0324_pro"/>
</dbReference>
<name>A0A841J2E2_9SPHN</name>
<evidence type="ECO:0000256" key="4">
    <source>
        <dbReference type="ARBA" id="ARBA00022692"/>
    </source>
</evidence>
<feature type="transmembrane region" description="Helical" evidence="7">
    <location>
        <begin position="186"/>
        <end position="209"/>
    </location>
</feature>
<comment type="subcellular location">
    <subcellularLocation>
        <location evidence="1">Cell membrane</location>
        <topology evidence="1">Multi-pass membrane protein</topology>
    </subcellularLocation>
</comment>
<evidence type="ECO:0000256" key="2">
    <source>
        <dbReference type="ARBA" id="ARBA00007977"/>
    </source>
</evidence>
<feature type="transmembrane region" description="Helical" evidence="7">
    <location>
        <begin position="313"/>
        <end position="331"/>
    </location>
</feature>
<dbReference type="PANTHER" id="PTHR30106">
    <property type="entry name" value="INNER MEMBRANE PROTEIN YEIH-RELATED"/>
    <property type="match status" value="1"/>
</dbReference>
<gene>
    <name evidence="8" type="ORF">FHS92_001425</name>
</gene>
<evidence type="ECO:0000256" key="3">
    <source>
        <dbReference type="ARBA" id="ARBA00022475"/>
    </source>
</evidence>
<evidence type="ECO:0000313" key="9">
    <source>
        <dbReference type="Proteomes" id="UP000552700"/>
    </source>
</evidence>
<comment type="similarity">
    <text evidence="2">Belongs to the UPF0324 family.</text>
</comment>
<organism evidence="8 9">
    <name type="scientific">Sphingobium subterraneum</name>
    <dbReference type="NCBI Taxonomy" id="627688"/>
    <lineage>
        <taxon>Bacteria</taxon>
        <taxon>Pseudomonadati</taxon>
        <taxon>Pseudomonadota</taxon>
        <taxon>Alphaproteobacteria</taxon>
        <taxon>Sphingomonadales</taxon>
        <taxon>Sphingomonadaceae</taxon>
        <taxon>Sphingobium</taxon>
    </lineage>
</organism>
<dbReference type="EMBL" id="JACIJP010000002">
    <property type="protein sequence ID" value="MBB6123696.1"/>
    <property type="molecule type" value="Genomic_DNA"/>
</dbReference>
<comment type="caution">
    <text evidence="8">The sequence shown here is derived from an EMBL/GenBank/DDBJ whole genome shotgun (WGS) entry which is preliminary data.</text>
</comment>
<feature type="transmembrane region" description="Helical" evidence="7">
    <location>
        <begin position="257"/>
        <end position="277"/>
    </location>
</feature>
<dbReference type="Proteomes" id="UP000552700">
    <property type="component" value="Unassembled WGS sequence"/>
</dbReference>
<feature type="transmembrane region" description="Helical" evidence="7">
    <location>
        <begin position="153"/>
        <end position="174"/>
    </location>
</feature>
<dbReference type="GO" id="GO:0005886">
    <property type="term" value="C:plasma membrane"/>
    <property type="evidence" value="ECO:0007669"/>
    <property type="project" value="UniProtKB-SubCell"/>
</dbReference>
<dbReference type="Pfam" id="PF03601">
    <property type="entry name" value="Cons_hypoth698"/>
    <property type="match status" value="1"/>
</dbReference>
<evidence type="ECO:0000256" key="6">
    <source>
        <dbReference type="ARBA" id="ARBA00023136"/>
    </source>
</evidence>
<feature type="transmembrane region" description="Helical" evidence="7">
    <location>
        <begin position="343"/>
        <end position="364"/>
    </location>
</feature>
<dbReference type="AlphaFoldDB" id="A0A841J2E2"/>
<feature type="transmembrane region" description="Helical" evidence="7">
    <location>
        <begin position="123"/>
        <end position="146"/>
    </location>
</feature>
<reference evidence="8 9" key="1">
    <citation type="submission" date="2020-08" db="EMBL/GenBank/DDBJ databases">
        <title>Genomic Encyclopedia of Type Strains, Phase IV (KMG-IV): sequencing the most valuable type-strain genomes for metagenomic binning, comparative biology and taxonomic classification.</title>
        <authorList>
            <person name="Goeker M."/>
        </authorList>
    </citation>
    <scope>NUCLEOTIDE SEQUENCE [LARGE SCALE GENOMIC DNA]</scope>
    <source>
        <strain evidence="8 9">DSM 102255</strain>
    </source>
</reference>
<proteinExistence type="inferred from homology"/>
<evidence type="ECO:0000313" key="8">
    <source>
        <dbReference type="EMBL" id="MBB6123696.1"/>
    </source>
</evidence>
<keyword evidence="6 7" id="KW-0472">Membrane</keyword>
<evidence type="ECO:0000256" key="1">
    <source>
        <dbReference type="ARBA" id="ARBA00004651"/>
    </source>
</evidence>
<feature type="transmembrane region" description="Helical" evidence="7">
    <location>
        <begin position="70"/>
        <end position="86"/>
    </location>
</feature>
<keyword evidence="4 7" id="KW-0812">Transmembrane</keyword>
<evidence type="ECO:0000256" key="5">
    <source>
        <dbReference type="ARBA" id="ARBA00022989"/>
    </source>
</evidence>
<accession>A0A841J2E2</accession>
<evidence type="ECO:0000256" key="7">
    <source>
        <dbReference type="SAM" id="Phobius"/>
    </source>
</evidence>
<feature type="transmembrane region" description="Helical" evidence="7">
    <location>
        <begin position="46"/>
        <end position="64"/>
    </location>
</feature>